<dbReference type="Pfam" id="PF13460">
    <property type="entry name" value="NAD_binding_10"/>
    <property type="match status" value="1"/>
</dbReference>
<dbReference type="InterPro" id="IPR016040">
    <property type="entry name" value="NAD(P)-bd_dom"/>
</dbReference>
<dbReference type="SUPFAM" id="SSF51735">
    <property type="entry name" value="NAD(P)-binding Rossmann-fold domains"/>
    <property type="match status" value="1"/>
</dbReference>
<name>A0ABU0CYD0_9BACI</name>
<proteinExistence type="predicted"/>
<evidence type="ECO:0000313" key="2">
    <source>
        <dbReference type="EMBL" id="MDQ0341161.1"/>
    </source>
</evidence>
<sequence>MKITVFGSSGPLGIELIKQALDRGHEVIAYARNPKKLHDHTHERLTIIEGKLTDQQKIEQAVTGVDAVISVLGPKGRLKDTELSDGIQNIIESMNKVGTKRLVALSTGSVKDPQDRFDLTYSILVLLIRIIANSAYQEIIRMGKLIRSSNLDWTLVRVGFLNDDGVKPVKVGYYGHGNVNVKISRSSVAKFMLDQVESGEYIRKSPAISN</sequence>
<dbReference type="CDD" id="cd05244">
    <property type="entry name" value="BVR-B_like_SDR_a"/>
    <property type="match status" value="1"/>
</dbReference>
<evidence type="ECO:0000259" key="1">
    <source>
        <dbReference type="Pfam" id="PF13460"/>
    </source>
</evidence>
<accession>A0ABU0CYD0</accession>
<protein>
    <submittedName>
        <fullName evidence="2">NADH-flavin reductase</fullName>
    </submittedName>
</protein>
<dbReference type="PANTHER" id="PTHR43355:SF2">
    <property type="entry name" value="FLAVIN REDUCTASE (NADPH)"/>
    <property type="match status" value="1"/>
</dbReference>
<gene>
    <name evidence="2" type="ORF">J2S00_004005</name>
</gene>
<dbReference type="PANTHER" id="PTHR43355">
    <property type="entry name" value="FLAVIN REDUCTASE (NADPH)"/>
    <property type="match status" value="1"/>
</dbReference>
<feature type="domain" description="NAD(P)-binding" evidence="1">
    <location>
        <begin position="7"/>
        <end position="197"/>
    </location>
</feature>
<dbReference type="Proteomes" id="UP001232445">
    <property type="component" value="Unassembled WGS sequence"/>
</dbReference>
<organism evidence="2 3">
    <name type="scientific">Caldalkalibacillus uzonensis</name>
    <dbReference type="NCBI Taxonomy" id="353224"/>
    <lineage>
        <taxon>Bacteria</taxon>
        <taxon>Bacillati</taxon>
        <taxon>Bacillota</taxon>
        <taxon>Bacilli</taxon>
        <taxon>Bacillales</taxon>
        <taxon>Bacillaceae</taxon>
        <taxon>Caldalkalibacillus</taxon>
    </lineage>
</organism>
<dbReference type="InterPro" id="IPR051606">
    <property type="entry name" value="Polyketide_Oxido-like"/>
</dbReference>
<keyword evidence="3" id="KW-1185">Reference proteome</keyword>
<dbReference type="InterPro" id="IPR036291">
    <property type="entry name" value="NAD(P)-bd_dom_sf"/>
</dbReference>
<dbReference type="EMBL" id="JAUSUQ010000037">
    <property type="protein sequence ID" value="MDQ0341161.1"/>
    <property type="molecule type" value="Genomic_DNA"/>
</dbReference>
<dbReference type="Gene3D" id="3.40.50.720">
    <property type="entry name" value="NAD(P)-binding Rossmann-like Domain"/>
    <property type="match status" value="1"/>
</dbReference>
<evidence type="ECO:0000313" key="3">
    <source>
        <dbReference type="Proteomes" id="UP001232445"/>
    </source>
</evidence>
<reference evidence="2 3" key="1">
    <citation type="submission" date="2023-07" db="EMBL/GenBank/DDBJ databases">
        <title>Genomic Encyclopedia of Type Strains, Phase IV (KMG-IV): sequencing the most valuable type-strain genomes for metagenomic binning, comparative biology and taxonomic classification.</title>
        <authorList>
            <person name="Goeker M."/>
        </authorList>
    </citation>
    <scope>NUCLEOTIDE SEQUENCE [LARGE SCALE GENOMIC DNA]</scope>
    <source>
        <strain evidence="2 3">DSM 17740</strain>
    </source>
</reference>
<comment type="caution">
    <text evidence="2">The sequence shown here is derived from an EMBL/GenBank/DDBJ whole genome shotgun (WGS) entry which is preliminary data.</text>
</comment>
<dbReference type="RefSeq" id="WP_307343918.1">
    <property type="nucleotide sequence ID" value="NZ_JAUSUQ010000037.1"/>
</dbReference>